<protein>
    <submittedName>
        <fullName evidence="7">Lysyl-tRNA synthetase, class 2</fullName>
    </submittedName>
</protein>
<evidence type="ECO:0000256" key="4">
    <source>
        <dbReference type="ARBA" id="ARBA00022840"/>
    </source>
</evidence>
<evidence type="ECO:0000256" key="3">
    <source>
        <dbReference type="ARBA" id="ARBA00022741"/>
    </source>
</evidence>
<dbReference type="EMBL" id="CAADEY010000040">
    <property type="protein sequence ID" value="VFJ53801.1"/>
    <property type="molecule type" value="Genomic_DNA"/>
</dbReference>
<keyword evidence="3" id="KW-0547">Nucleotide-binding</keyword>
<dbReference type="PROSITE" id="PS50862">
    <property type="entry name" value="AA_TRNA_LIGASE_II"/>
    <property type="match status" value="1"/>
</dbReference>
<comment type="subunit">
    <text evidence="1">Homodimer.</text>
</comment>
<reference evidence="7" key="1">
    <citation type="submission" date="2019-02" db="EMBL/GenBank/DDBJ databases">
        <authorList>
            <person name="Gruber-Vodicka R. H."/>
            <person name="Seah K. B. B."/>
        </authorList>
    </citation>
    <scope>NUCLEOTIDE SEQUENCE</scope>
    <source>
        <strain evidence="8">BECK_DK161</strain>
        <strain evidence="7">BECK_DK47</strain>
    </source>
</reference>
<dbReference type="EMBL" id="CAADEX010000035">
    <property type="protein sequence ID" value="VFJ51965.1"/>
    <property type="molecule type" value="Genomic_DNA"/>
</dbReference>
<name>A0A450SG43_9GAMM</name>
<dbReference type="PANTHER" id="PTHR42918">
    <property type="entry name" value="LYSYL-TRNA SYNTHETASE"/>
    <property type="match status" value="1"/>
</dbReference>
<accession>A0A450SG43</accession>
<dbReference type="GO" id="GO:0006430">
    <property type="term" value="P:lysyl-tRNA aminoacylation"/>
    <property type="evidence" value="ECO:0007669"/>
    <property type="project" value="InterPro"/>
</dbReference>
<dbReference type="Pfam" id="PF00152">
    <property type="entry name" value="tRNA-synt_2"/>
    <property type="match status" value="1"/>
</dbReference>
<dbReference type="NCBIfam" id="TIGR00462">
    <property type="entry name" value="genX"/>
    <property type="match status" value="1"/>
</dbReference>
<dbReference type="Gene3D" id="3.30.930.10">
    <property type="entry name" value="Bira Bifunctional Protein, Domain 2"/>
    <property type="match status" value="1"/>
</dbReference>
<evidence type="ECO:0000259" key="6">
    <source>
        <dbReference type="PROSITE" id="PS50862"/>
    </source>
</evidence>
<dbReference type="GO" id="GO:0004824">
    <property type="term" value="F:lysine-tRNA ligase activity"/>
    <property type="evidence" value="ECO:0007669"/>
    <property type="project" value="InterPro"/>
</dbReference>
<dbReference type="InterPro" id="IPR004364">
    <property type="entry name" value="Aa-tRNA-synt_II"/>
</dbReference>
<dbReference type="PRINTS" id="PR00982">
    <property type="entry name" value="TRNASYNTHLYS"/>
</dbReference>
<comment type="catalytic activity">
    <reaction evidence="5">
        <text>D-beta-lysine + L-lysyl-[protein] + ATP = N(6)-((3R)-3,6-diaminohexanoyl)-L-lysyl-[protein] + AMP + diphosphate + H(+)</text>
        <dbReference type="Rhea" id="RHEA:83435"/>
        <dbReference type="Rhea" id="RHEA-COMP:9752"/>
        <dbReference type="Rhea" id="RHEA-COMP:20131"/>
        <dbReference type="ChEBI" id="CHEBI:15378"/>
        <dbReference type="ChEBI" id="CHEBI:29969"/>
        <dbReference type="ChEBI" id="CHEBI:30616"/>
        <dbReference type="ChEBI" id="CHEBI:33019"/>
        <dbReference type="ChEBI" id="CHEBI:84138"/>
        <dbReference type="ChEBI" id="CHEBI:156053"/>
        <dbReference type="ChEBI" id="CHEBI:456215"/>
    </reaction>
    <physiologicalReaction direction="left-to-right" evidence="5">
        <dbReference type="Rhea" id="RHEA:83436"/>
    </physiologicalReaction>
</comment>
<dbReference type="GO" id="GO:0000049">
    <property type="term" value="F:tRNA binding"/>
    <property type="evidence" value="ECO:0007669"/>
    <property type="project" value="TreeGrafter"/>
</dbReference>
<organism evidence="7">
    <name type="scientific">Candidatus Kentrum sp. DK</name>
    <dbReference type="NCBI Taxonomy" id="2126562"/>
    <lineage>
        <taxon>Bacteria</taxon>
        <taxon>Pseudomonadati</taxon>
        <taxon>Pseudomonadota</taxon>
        <taxon>Gammaproteobacteria</taxon>
        <taxon>Candidatus Kentrum</taxon>
    </lineage>
</organism>
<keyword evidence="4" id="KW-0067">ATP-binding</keyword>
<feature type="domain" description="Aminoacyl-transfer RNA synthetases class-II family profile" evidence="6">
    <location>
        <begin position="17"/>
        <end position="326"/>
    </location>
</feature>
<evidence type="ECO:0000313" key="7">
    <source>
        <dbReference type="EMBL" id="VFJ51965.1"/>
    </source>
</evidence>
<evidence type="ECO:0000256" key="1">
    <source>
        <dbReference type="ARBA" id="ARBA00011738"/>
    </source>
</evidence>
<dbReference type="InterPro" id="IPR006195">
    <property type="entry name" value="aa-tRNA-synth_II"/>
</dbReference>
<keyword evidence="2" id="KW-0436">Ligase</keyword>
<sequence length="330" mass="35804">MNTRQEAWHPAAELAALRLRARILARIRAFFAERGVLEVETPLLASTTTTEPNLASIEARGAGFEGPERVFYLQTSPESFMKRLLAAGAGPIFQLGKAFRAGEVGRHHNPEFTILEWYRPGFDSQALMDEVEALAGEVLGTGAGERIAYRDAFLRHAGLDPFQAPLPVLRDYARRLGLSSGDSRGLDRDACLDLILSRVVQPALGPGSVFITGFPASQAAMARLVPRDPGDGGSPGIAERFEWFFDGIELANGYRELGDAHEQRARFLADGQRRDEKGLPSVPLDERLLGALAHGLPDCSGVALGVDRLVMLAASKTSLDEVLAFPFGRV</sequence>
<dbReference type="InterPro" id="IPR004525">
    <property type="entry name" value="EpmA"/>
</dbReference>
<evidence type="ECO:0000256" key="5">
    <source>
        <dbReference type="ARBA" id="ARBA00052794"/>
    </source>
</evidence>
<dbReference type="SUPFAM" id="SSF55681">
    <property type="entry name" value="Class II aaRS and biotin synthetases"/>
    <property type="match status" value="1"/>
</dbReference>
<dbReference type="GO" id="GO:0005524">
    <property type="term" value="F:ATP binding"/>
    <property type="evidence" value="ECO:0007669"/>
    <property type="project" value="UniProtKB-KW"/>
</dbReference>
<dbReference type="AlphaFoldDB" id="A0A450SG43"/>
<dbReference type="GO" id="GO:0005829">
    <property type="term" value="C:cytosol"/>
    <property type="evidence" value="ECO:0007669"/>
    <property type="project" value="TreeGrafter"/>
</dbReference>
<dbReference type="FunFam" id="3.30.930.10:FF:000017">
    <property type="entry name" value="Elongation factor P--(R)-beta-lysine ligase"/>
    <property type="match status" value="1"/>
</dbReference>
<dbReference type="NCBIfam" id="NF006828">
    <property type="entry name" value="PRK09350.1"/>
    <property type="match status" value="1"/>
</dbReference>
<gene>
    <name evidence="7" type="ORF">BECKDK2373B_GA0170837_103516</name>
    <name evidence="8" type="ORF">BECKDK2373C_GA0170839_104036</name>
</gene>
<dbReference type="InterPro" id="IPR018149">
    <property type="entry name" value="Lys-tRNA-synth_II_C"/>
</dbReference>
<keyword evidence="7" id="KW-0030">Aminoacyl-tRNA synthetase</keyword>
<dbReference type="InterPro" id="IPR045864">
    <property type="entry name" value="aa-tRNA-synth_II/BPL/LPL"/>
</dbReference>
<evidence type="ECO:0000256" key="2">
    <source>
        <dbReference type="ARBA" id="ARBA00022598"/>
    </source>
</evidence>
<evidence type="ECO:0000313" key="8">
    <source>
        <dbReference type="EMBL" id="VFJ53801.1"/>
    </source>
</evidence>
<dbReference type="PANTHER" id="PTHR42918:SF6">
    <property type="entry name" value="ELONGATION FACTOR P--(R)-BETA-LYSINE LIGASE"/>
    <property type="match status" value="1"/>
</dbReference>
<proteinExistence type="predicted"/>